<evidence type="ECO:0000313" key="1">
    <source>
        <dbReference type="EMBL" id="EQD72243.1"/>
    </source>
</evidence>
<feature type="non-terminal residue" evidence="1">
    <location>
        <position position="1"/>
    </location>
</feature>
<organism evidence="1">
    <name type="scientific">mine drainage metagenome</name>
    <dbReference type="NCBI Taxonomy" id="410659"/>
    <lineage>
        <taxon>unclassified sequences</taxon>
        <taxon>metagenomes</taxon>
        <taxon>ecological metagenomes</taxon>
    </lineage>
</organism>
<gene>
    <name evidence="1" type="ORF">B1B_03896</name>
</gene>
<protein>
    <submittedName>
        <fullName evidence="1">Transposase IS891/IS1136/IS1341 family</fullName>
    </submittedName>
</protein>
<dbReference type="AlphaFoldDB" id="T1BUI8"/>
<reference evidence="1" key="2">
    <citation type="journal article" date="2014" name="ISME J.">
        <title>Microbial stratification in low pH oxic and suboxic macroscopic growths along an acid mine drainage.</title>
        <authorList>
            <person name="Mendez-Garcia C."/>
            <person name="Mesa V."/>
            <person name="Sprenger R.R."/>
            <person name="Richter M."/>
            <person name="Diez M.S."/>
            <person name="Solano J."/>
            <person name="Bargiela R."/>
            <person name="Golyshina O.V."/>
            <person name="Manteca A."/>
            <person name="Ramos J.L."/>
            <person name="Gallego J.R."/>
            <person name="Llorente I."/>
            <person name="Martins Dos Santos V.A."/>
            <person name="Jensen O.N."/>
            <person name="Pelaez A.I."/>
            <person name="Sanchez J."/>
            <person name="Ferrer M."/>
        </authorList>
    </citation>
    <scope>NUCLEOTIDE SEQUENCE</scope>
</reference>
<name>T1BUI8_9ZZZZ</name>
<accession>T1BUI8</accession>
<dbReference type="EMBL" id="AUZY01002422">
    <property type="protein sequence ID" value="EQD72243.1"/>
    <property type="molecule type" value="Genomic_DNA"/>
</dbReference>
<reference evidence="1" key="1">
    <citation type="submission" date="2013-08" db="EMBL/GenBank/DDBJ databases">
        <authorList>
            <person name="Mendez C."/>
            <person name="Richter M."/>
            <person name="Ferrer M."/>
            <person name="Sanchez J."/>
        </authorList>
    </citation>
    <scope>NUCLEOTIDE SEQUENCE</scope>
</reference>
<sequence>LPSLKKIRPALETVYSQTLQNVAVRIDLAFQAFFRRVKKGEDPGYPRFKGKGQYSSLTFPQWNSGCDLTGKGLSKIGSVPVILHRPVEGKVKTCTVL</sequence>
<comment type="caution">
    <text evidence="1">The sequence shown here is derived from an EMBL/GenBank/DDBJ whole genome shotgun (WGS) entry which is preliminary data.</text>
</comment>
<proteinExistence type="predicted"/>
<feature type="non-terminal residue" evidence="1">
    <location>
        <position position="97"/>
    </location>
</feature>